<accession>A0ABW8K4X7</accession>
<organism evidence="1 2">
    <name type="scientific">Dyella koreensis</name>
    <dbReference type="NCBI Taxonomy" id="311235"/>
    <lineage>
        <taxon>Bacteria</taxon>
        <taxon>Pseudomonadati</taxon>
        <taxon>Pseudomonadota</taxon>
        <taxon>Gammaproteobacteria</taxon>
        <taxon>Lysobacterales</taxon>
        <taxon>Rhodanobacteraceae</taxon>
        <taxon>Dyella</taxon>
    </lineage>
</organism>
<name>A0ABW8K4X7_9GAMM</name>
<reference evidence="1 2" key="1">
    <citation type="submission" date="2020-10" db="EMBL/GenBank/DDBJ databases">
        <title>Phylogeny of dyella-like bacteria.</title>
        <authorList>
            <person name="Fu J."/>
        </authorList>
    </citation>
    <scope>NUCLEOTIDE SEQUENCE [LARGE SCALE GENOMIC DNA]</scope>
    <source>
        <strain evidence="1 2">BB4</strain>
    </source>
</reference>
<comment type="caution">
    <text evidence="1">The sequence shown here is derived from an EMBL/GenBank/DDBJ whole genome shotgun (WGS) entry which is preliminary data.</text>
</comment>
<dbReference type="EMBL" id="JADIKD010000010">
    <property type="protein sequence ID" value="MFK2917955.1"/>
    <property type="molecule type" value="Genomic_DNA"/>
</dbReference>
<evidence type="ECO:0000313" key="2">
    <source>
        <dbReference type="Proteomes" id="UP001620408"/>
    </source>
</evidence>
<dbReference type="Proteomes" id="UP001620408">
    <property type="component" value="Unassembled WGS sequence"/>
</dbReference>
<gene>
    <name evidence="1" type="ORF">ISS97_11835</name>
</gene>
<sequence>MCTELTLVATNFPTLIIFKHLEFYWARTLRILKQYAERYDRLGSEAAPSI</sequence>
<dbReference type="RefSeq" id="WP_379986462.1">
    <property type="nucleotide sequence ID" value="NZ_JADIKD010000010.1"/>
</dbReference>
<evidence type="ECO:0000313" key="1">
    <source>
        <dbReference type="EMBL" id="MFK2917955.1"/>
    </source>
</evidence>
<keyword evidence="2" id="KW-1185">Reference proteome</keyword>
<proteinExistence type="predicted"/>
<protein>
    <submittedName>
        <fullName evidence="1">Uncharacterized protein</fullName>
    </submittedName>
</protein>